<dbReference type="InterPro" id="IPR006171">
    <property type="entry name" value="TOPRIM_dom"/>
</dbReference>
<name>A0A3M9XLU3_9HYPH</name>
<evidence type="ECO:0000313" key="3">
    <source>
        <dbReference type="EMBL" id="RNJ48038.1"/>
    </source>
</evidence>
<dbReference type="Gene3D" id="3.40.1360.10">
    <property type="match status" value="1"/>
</dbReference>
<reference evidence="3 4" key="1">
    <citation type="submission" date="2018-08" db="EMBL/GenBank/DDBJ databases">
        <title>Genome sequence of Methylocystis hirsuta CSC1, a methanotroph able to accumulate PHAs.</title>
        <authorList>
            <person name="Bordel S."/>
            <person name="Rodriguez E."/>
            <person name="Gancedo J."/>
            <person name="Munoz R."/>
        </authorList>
    </citation>
    <scope>NUCLEOTIDE SEQUENCE [LARGE SCALE GENOMIC DNA]</scope>
    <source>
        <strain evidence="3 4">CSC1</strain>
    </source>
</reference>
<comment type="caution">
    <text evidence="3">The sequence shown here is derived from an EMBL/GenBank/DDBJ whole genome shotgun (WGS) entry which is preliminary data.</text>
</comment>
<evidence type="ECO:0000313" key="4">
    <source>
        <dbReference type="Proteomes" id="UP000268623"/>
    </source>
</evidence>
<feature type="domain" description="DUF7146" evidence="2">
    <location>
        <begin position="119"/>
        <end position="224"/>
    </location>
</feature>
<accession>A0A3M9XLU3</accession>
<dbReference type="Pfam" id="PF13362">
    <property type="entry name" value="Toprim_3"/>
    <property type="match status" value="1"/>
</dbReference>
<dbReference type="RefSeq" id="WP_123177788.1">
    <property type="nucleotide sequence ID" value="NZ_QWDD01000003.1"/>
</dbReference>
<gene>
    <name evidence="3" type="ORF">D1O30_19540</name>
</gene>
<dbReference type="Proteomes" id="UP000268623">
    <property type="component" value="Unassembled WGS sequence"/>
</dbReference>
<dbReference type="AlphaFoldDB" id="A0A3M9XLU3"/>
<dbReference type="InterPro" id="IPR034154">
    <property type="entry name" value="TOPRIM_DnaG/twinkle"/>
</dbReference>
<feature type="domain" description="Toprim" evidence="1">
    <location>
        <begin position="231"/>
        <end position="316"/>
    </location>
</feature>
<dbReference type="CDD" id="cd01029">
    <property type="entry name" value="TOPRIM_primases"/>
    <property type="match status" value="1"/>
</dbReference>
<protein>
    <submittedName>
        <fullName evidence="3">Uncharacterized protein</fullName>
    </submittedName>
</protein>
<dbReference type="InterPro" id="IPR055570">
    <property type="entry name" value="DUF7146"/>
</dbReference>
<dbReference type="EMBL" id="QWDD01000003">
    <property type="protein sequence ID" value="RNJ48038.1"/>
    <property type="molecule type" value="Genomic_DNA"/>
</dbReference>
<evidence type="ECO:0000259" key="1">
    <source>
        <dbReference type="Pfam" id="PF13362"/>
    </source>
</evidence>
<proteinExistence type="predicted"/>
<organism evidence="3 4">
    <name type="scientific">Methylocystis hirsuta</name>
    <dbReference type="NCBI Taxonomy" id="369798"/>
    <lineage>
        <taxon>Bacteria</taxon>
        <taxon>Pseudomonadati</taxon>
        <taxon>Pseudomonadota</taxon>
        <taxon>Alphaproteobacteria</taxon>
        <taxon>Hyphomicrobiales</taxon>
        <taxon>Methylocystaceae</taxon>
        <taxon>Methylocystis</taxon>
    </lineage>
</organism>
<sequence length="342" mass="37793">MESPARTLSCRLAEHVEAVCQHYLSDGRRCGNYWIVGDVNNNAGRSLYVRLKGPLSGKGARGRWTDSATSEHGDLLDLIRAREGLTSFRDTLDEARRFLRMPRETTTESCDRNSGECDTIALARKIRAESQPIIGTKAEAYLRSRKITADLSHAPLRYHPALIYRESRDGLSRRLPALVAAVTDNNDEITGIHRTFLDPARNVKANVESPRRSLGAIRGNGVRFGPIDEFAIIGEGIETVLSLKSAFPDIPMIAGLSAAHLAAWKFPAGLRRLLIAADNDSAGRNAMRKLAERAAAVGVEAGMIASQGKDFNDELRHIALERLRLRLVKLLPMSDFEESRRS</sequence>
<evidence type="ECO:0000259" key="2">
    <source>
        <dbReference type="Pfam" id="PF23639"/>
    </source>
</evidence>
<dbReference type="Pfam" id="PF23639">
    <property type="entry name" value="DUF7146"/>
    <property type="match status" value="1"/>
</dbReference>
<keyword evidence="4" id="KW-1185">Reference proteome</keyword>
<dbReference type="OrthoDB" id="9811157at2"/>